<dbReference type="InterPro" id="IPR011004">
    <property type="entry name" value="Trimer_LpxA-like_sf"/>
</dbReference>
<evidence type="ECO:0000313" key="2">
    <source>
        <dbReference type="EMBL" id="QNO53074.1"/>
    </source>
</evidence>
<dbReference type="EMBL" id="MT631530">
    <property type="protein sequence ID" value="QNO53074.1"/>
    <property type="molecule type" value="Genomic_DNA"/>
</dbReference>
<dbReference type="InterPro" id="IPR001451">
    <property type="entry name" value="Hexapep"/>
</dbReference>
<gene>
    <name evidence="2" type="primary">dapH</name>
    <name evidence="2" type="ORF">GGECLBBC_00013</name>
</gene>
<protein>
    <submittedName>
        <fullName evidence="2">2,3,4,5-tetrahydropyridine-2,6-dicarboxylate N-acetyltransferase</fullName>
        <ecNumber evidence="2">2.3.1.89</ecNumber>
    </submittedName>
</protein>
<dbReference type="PANTHER" id="PTHR43300">
    <property type="entry name" value="ACETYLTRANSFERASE"/>
    <property type="match status" value="1"/>
</dbReference>
<dbReference type="Pfam" id="PF00132">
    <property type="entry name" value="Hexapep"/>
    <property type="match status" value="2"/>
</dbReference>
<keyword evidence="1 2" id="KW-0808">Transferase</keyword>
<dbReference type="EC" id="2.3.1.89" evidence="2"/>
<reference evidence="2" key="1">
    <citation type="submission" date="2020-06" db="EMBL/GenBank/DDBJ databases">
        <title>Unique genomic features of the anaerobic methanotrophic archaea.</title>
        <authorList>
            <person name="Chadwick G.L."/>
            <person name="Skennerton C.T."/>
            <person name="Laso-Perez R."/>
            <person name="Leu A.O."/>
            <person name="Speth D.R."/>
            <person name="Yu H."/>
            <person name="Morgan-Lang C."/>
            <person name="Hatzenpichler R."/>
            <person name="Goudeau D."/>
            <person name="Malmstrom R."/>
            <person name="Brazelton W.J."/>
            <person name="Woyke T."/>
            <person name="Hallam S.J."/>
            <person name="Tyson G.W."/>
            <person name="Wegener G."/>
            <person name="Boetius A."/>
            <person name="Orphan V."/>
        </authorList>
    </citation>
    <scope>NUCLEOTIDE SEQUENCE</scope>
</reference>
<evidence type="ECO:0000256" key="1">
    <source>
        <dbReference type="ARBA" id="ARBA00022679"/>
    </source>
</evidence>
<proteinExistence type="predicted"/>
<dbReference type="SUPFAM" id="SSF51161">
    <property type="entry name" value="Trimeric LpxA-like enzymes"/>
    <property type="match status" value="2"/>
</dbReference>
<dbReference type="PANTHER" id="PTHR43300:SF4">
    <property type="entry name" value="ACYL-[ACYL-CARRIER-PROTEIN]--UDP-N-ACETYLGLUCOSAMINE O-ACYLTRANSFERASE"/>
    <property type="match status" value="1"/>
</dbReference>
<name>A0A7G9YYJ0_9EURY</name>
<sequence>MIDESAEIYGNARIGKNPIILENVVIGYPTTDIVKEKGEKDIGRHRPETKRVILGNSALIRSNTIIYCEVEIGNNFMSGHNVLIRERTKIGDNVLVGTNAVIEGYTTIGNNVNIQSNVYIPINTFIEDFVFIGPNAVMTNDKYPLRTDYKLKGPVIRKGATLGANATILPGVEVGEGAFVAAGSIVTKDVPPWKLALGCPARIKEIPTHLKVQNRIGIR</sequence>
<keyword evidence="2" id="KW-0012">Acyltransferase</keyword>
<dbReference type="AlphaFoldDB" id="A0A7G9YYJ0"/>
<dbReference type="PROSITE" id="PS00101">
    <property type="entry name" value="HEXAPEP_TRANSFERASES"/>
    <property type="match status" value="2"/>
</dbReference>
<dbReference type="Gene3D" id="2.160.10.10">
    <property type="entry name" value="Hexapeptide repeat proteins"/>
    <property type="match status" value="1"/>
</dbReference>
<organism evidence="2">
    <name type="scientific">Candidatus Methanophagaceae archaeon ANME-1 ERB6</name>
    <dbReference type="NCBI Taxonomy" id="2759912"/>
    <lineage>
        <taxon>Archaea</taxon>
        <taxon>Methanobacteriati</taxon>
        <taxon>Methanobacteriota</taxon>
        <taxon>Stenosarchaea group</taxon>
        <taxon>Methanomicrobia</taxon>
        <taxon>Candidatus Methanophagales</taxon>
        <taxon>Candidatus Methanophagaceae</taxon>
    </lineage>
</organism>
<accession>A0A7G9YYJ0</accession>
<dbReference type="CDD" id="cd03358">
    <property type="entry name" value="LbH_WxcM_N_like"/>
    <property type="match status" value="1"/>
</dbReference>
<dbReference type="GO" id="GO:0047200">
    <property type="term" value="F:tetrahydrodipicolinate N-acetyltransferase activity"/>
    <property type="evidence" value="ECO:0007669"/>
    <property type="project" value="UniProtKB-EC"/>
</dbReference>
<dbReference type="InterPro" id="IPR018357">
    <property type="entry name" value="Hexapep_transf_CS"/>
</dbReference>
<dbReference type="InterPro" id="IPR050179">
    <property type="entry name" value="Trans_hexapeptide_repeat"/>
</dbReference>